<dbReference type="SMART" id="SM00280">
    <property type="entry name" value="KAZAL"/>
    <property type="match status" value="1"/>
</dbReference>
<feature type="chain" id="PRO_5012240247" evidence="2">
    <location>
        <begin position="19"/>
        <end position="118"/>
    </location>
</feature>
<dbReference type="PROSITE" id="PS51465">
    <property type="entry name" value="KAZAL_2"/>
    <property type="match status" value="1"/>
</dbReference>
<dbReference type="Gene3D" id="3.30.60.30">
    <property type="match status" value="1"/>
</dbReference>
<keyword evidence="2" id="KW-0732">Signal</keyword>
<dbReference type="InterPro" id="IPR002350">
    <property type="entry name" value="Kazal_dom"/>
</dbReference>
<comment type="caution">
    <text evidence="4">The sequence shown here is derived from an EMBL/GenBank/DDBJ whole genome shotgun (WGS) entry which is preliminary data.</text>
</comment>
<dbReference type="Pfam" id="PF00050">
    <property type="entry name" value="Kazal_1"/>
    <property type="match status" value="1"/>
</dbReference>
<proteinExistence type="predicted"/>
<evidence type="ECO:0000313" key="5">
    <source>
        <dbReference type="Proteomes" id="UP000198287"/>
    </source>
</evidence>
<name>A0A226DMK3_FOLCA</name>
<dbReference type="InterPro" id="IPR036058">
    <property type="entry name" value="Kazal_dom_sf"/>
</dbReference>
<organism evidence="4 5">
    <name type="scientific">Folsomia candida</name>
    <name type="common">Springtail</name>
    <dbReference type="NCBI Taxonomy" id="158441"/>
    <lineage>
        <taxon>Eukaryota</taxon>
        <taxon>Metazoa</taxon>
        <taxon>Ecdysozoa</taxon>
        <taxon>Arthropoda</taxon>
        <taxon>Hexapoda</taxon>
        <taxon>Collembola</taxon>
        <taxon>Entomobryomorpha</taxon>
        <taxon>Isotomoidea</taxon>
        <taxon>Isotomidae</taxon>
        <taxon>Proisotominae</taxon>
        <taxon>Folsomia</taxon>
    </lineage>
</organism>
<evidence type="ECO:0000313" key="4">
    <source>
        <dbReference type="EMBL" id="OXA46340.1"/>
    </source>
</evidence>
<accession>A0A226DMK3</accession>
<evidence type="ECO:0000256" key="1">
    <source>
        <dbReference type="SAM" id="MobiDB-lite"/>
    </source>
</evidence>
<feature type="domain" description="Kazal-like" evidence="3">
    <location>
        <begin position="62"/>
        <end position="118"/>
    </location>
</feature>
<dbReference type="AlphaFoldDB" id="A0A226DMK3"/>
<dbReference type="EMBL" id="LNIX01000015">
    <property type="protein sequence ID" value="OXA46340.1"/>
    <property type="molecule type" value="Genomic_DNA"/>
</dbReference>
<evidence type="ECO:0000259" key="3">
    <source>
        <dbReference type="PROSITE" id="PS51465"/>
    </source>
</evidence>
<dbReference type="SUPFAM" id="SSF100895">
    <property type="entry name" value="Kazal-type serine protease inhibitors"/>
    <property type="match status" value="1"/>
</dbReference>
<reference evidence="4 5" key="1">
    <citation type="submission" date="2015-12" db="EMBL/GenBank/DDBJ databases">
        <title>The genome of Folsomia candida.</title>
        <authorList>
            <person name="Faddeeva A."/>
            <person name="Derks M.F."/>
            <person name="Anvar Y."/>
            <person name="Smit S."/>
            <person name="Van Straalen N."/>
            <person name="Roelofs D."/>
        </authorList>
    </citation>
    <scope>NUCLEOTIDE SEQUENCE [LARGE SCALE GENOMIC DNA]</scope>
    <source>
        <strain evidence="4 5">VU population</strain>
        <tissue evidence="4">Whole body</tissue>
    </source>
</reference>
<feature type="region of interest" description="Disordered" evidence="1">
    <location>
        <begin position="24"/>
        <end position="70"/>
    </location>
</feature>
<feature type="signal peptide" evidence="2">
    <location>
        <begin position="1"/>
        <end position="18"/>
    </location>
</feature>
<sequence length="118" mass="12332">MKCAQILLIVGIIAAVQANENTQDKLANKSASSTPTPPLGGPSSTTAQQSTPVTGPGVQTGEKIPAPCPSMDAMKPKDCTREYKPVCSSNGQTYSNQCEFENAQILDPTLTMTRAGTC</sequence>
<gene>
    <name evidence="4" type="ORF">Fcan01_18627</name>
</gene>
<dbReference type="Proteomes" id="UP000198287">
    <property type="component" value="Unassembled WGS sequence"/>
</dbReference>
<keyword evidence="5" id="KW-1185">Reference proteome</keyword>
<protein>
    <submittedName>
        <fullName evidence="4">Protease inhibitor 2</fullName>
    </submittedName>
</protein>
<evidence type="ECO:0000256" key="2">
    <source>
        <dbReference type="SAM" id="SignalP"/>
    </source>
</evidence>
<dbReference type="CDD" id="cd00104">
    <property type="entry name" value="KAZAL_FS"/>
    <property type="match status" value="1"/>
</dbReference>